<keyword evidence="1" id="KW-0472">Membrane</keyword>
<reference evidence="2 3" key="1">
    <citation type="submission" date="2014-07" db="EMBL/GenBank/DDBJ databases">
        <title>Complete genome sequence of Corynebacterium atypicum DSM 44849: identifiction of the mycolic acid biosynthesis genes.</title>
        <authorList>
            <person name="Tippelt A."/>
            <person name="Mollmann S."/>
            <person name="Albersmeier A."/>
            <person name="Jaenicke S."/>
            <person name="Ruckert C."/>
            <person name="Tauch A."/>
        </authorList>
    </citation>
    <scope>NUCLEOTIDE SEQUENCE [LARGE SCALE GENOMIC DNA]</scope>
    <source>
        <strain evidence="2 3">R2070</strain>
    </source>
</reference>
<protein>
    <submittedName>
        <fullName evidence="2">Branched-chain amino acid ABC transporter permease</fullName>
    </submittedName>
</protein>
<name>A0ABM5QPW8_9CORY</name>
<organism evidence="2 3">
    <name type="scientific">Corynebacterium atypicum</name>
    <dbReference type="NCBI Taxonomy" id="191610"/>
    <lineage>
        <taxon>Bacteria</taxon>
        <taxon>Bacillati</taxon>
        <taxon>Actinomycetota</taxon>
        <taxon>Actinomycetes</taxon>
        <taxon>Mycobacteriales</taxon>
        <taxon>Corynebacteriaceae</taxon>
        <taxon>Corynebacterium</taxon>
    </lineage>
</organism>
<proteinExistence type="predicted"/>
<dbReference type="PIRSF" id="PIRSF003203">
    <property type="entry name" value="AzlD"/>
    <property type="match status" value="1"/>
</dbReference>
<gene>
    <name evidence="2" type="ORF">CATYP_10385</name>
</gene>
<evidence type="ECO:0000313" key="2">
    <source>
        <dbReference type="EMBL" id="AIG64882.1"/>
    </source>
</evidence>
<feature type="transmembrane region" description="Helical" evidence="1">
    <location>
        <begin position="12"/>
        <end position="31"/>
    </location>
</feature>
<sequence>MAVGLPESIGIGAVLAVLIPVAVITVALRQAPYSAKRRLRNNFFVGTLATTMPVGVMVVLVVYTVVGQTTAPGGLLASLIALAATVALHAWRRNSGLSILGGTAVYMVLVNLVFG</sequence>
<keyword evidence="1" id="KW-0812">Transmembrane</keyword>
<evidence type="ECO:0000256" key="1">
    <source>
        <dbReference type="SAM" id="Phobius"/>
    </source>
</evidence>
<dbReference type="InterPro" id="IPR008407">
    <property type="entry name" value="Brnchd-chn_aa_trnsp_AzlD"/>
</dbReference>
<dbReference type="EMBL" id="CP008944">
    <property type="protein sequence ID" value="AIG64882.1"/>
    <property type="molecule type" value="Genomic_DNA"/>
</dbReference>
<evidence type="ECO:0000313" key="3">
    <source>
        <dbReference type="Proteomes" id="UP000028504"/>
    </source>
</evidence>
<dbReference type="RefSeq" id="WP_038607188.1">
    <property type="nucleotide sequence ID" value="NZ_CP008944.1"/>
</dbReference>
<dbReference type="Proteomes" id="UP000028504">
    <property type="component" value="Chromosome"/>
</dbReference>
<keyword evidence="1" id="KW-1133">Transmembrane helix</keyword>
<feature type="transmembrane region" description="Helical" evidence="1">
    <location>
        <begin position="43"/>
        <end position="65"/>
    </location>
</feature>
<feature type="transmembrane region" description="Helical" evidence="1">
    <location>
        <begin position="97"/>
        <end position="114"/>
    </location>
</feature>
<accession>A0ABM5QPW8</accession>
<keyword evidence="3" id="KW-1185">Reference proteome</keyword>
<feature type="transmembrane region" description="Helical" evidence="1">
    <location>
        <begin position="71"/>
        <end position="90"/>
    </location>
</feature>
<dbReference type="Pfam" id="PF05437">
    <property type="entry name" value="AzlD"/>
    <property type="match status" value="1"/>
</dbReference>